<dbReference type="PANTHER" id="PTHR47995">
    <property type="entry name" value="TRANSCRIPTION FACTOR MYB33-RELATED"/>
    <property type="match status" value="1"/>
</dbReference>
<keyword evidence="4" id="KW-0238">DNA-binding</keyword>
<dbReference type="SMART" id="SM00717">
    <property type="entry name" value="SANT"/>
    <property type="match status" value="2"/>
</dbReference>
<dbReference type="KEGG" id="mnt:21395184"/>
<feature type="domain" description="HTH myb-type" evidence="10">
    <location>
        <begin position="83"/>
        <end position="137"/>
    </location>
</feature>
<feature type="region of interest" description="Disordered" evidence="8">
    <location>
        <begin position="147"/>
        <end position="178"/>
    </location>
</feature>
<evidence type="ECO:0000256" key="6">
    <source>
        <dbReference type="ARBA" id="ARBA00023163"/>
    </source>
</evidence>
<name>W9QI30_9ROSA</name>
<dbReference type="EMBL" id="KE343663">
    <property type="protein sequence ID" value="EXB37886.1"/>
    <property type="molecule type" value="Genomic_DNA"/>
</dbReference>
<dbReference type="OrthoDB" id="2143914at2759"/>
<feature type="domain" description="Myb-like" evidence="9">
    <location>
        <begin position="83"/>
        <end position="133"/>
    </location>
</feature>
<keyword evidence="7" id="KW-0539">Nucleus</keyword>
<dbReference type="FunFam" id="1.10.10.60:FF:000404">
    <property type="entry name" value="Transcription factor MYB97"/>
    <property type="match status" value="1"/>
</dbReference>
<dbReference type="Pfam" id="PF00249">
    <property type="entry name" value="Myb_DNA-binding"/>
    <property type="match status" value="2"/>
</dbReference>
<evidence type="ECO:0000256" key="1">
    <source>
        <dbReference type="ARBA" id="ARBA00004123"/>
    </source>
</evidence>
<dbReference type="GO" id="GO:0003677">
    <property type="term" value="F:DNA binding"/>
    <property type="evidence" value="ECO:0007669"/>
    <property type="project" value="UniProtKB-KW"/>
</dbReference>
<dbReference type="SUPFAM" id="SSF46689">
    <property type="entry name" value="Homeodomain-like"/>
    <property type="match status" value="1"/>
</dbReference>
<dbReference type="Gene3D" id="1.10.10.60">
    <property type="entry name" value="Homeodomain-like"/>
    <property type="match status" value="2"/>
</dbReference>
<evidence type="ECO:0000259" key="9">
    <source>
        <dbReference type="PROSITE" id="PS50090"/>
    </source>
</evidence>
<evidence type="ECO:0000256" key="5">
    <source>
        <dbReference type="ARBA" id="ARBA00023159"/>
    </source>
</evidence>
<dbReference type="eggNOG" id="KOG0048">
    <property type="taxonomic scope" value="Eukaryota"/>
</dbReference>
<dbReference type="InterPro" id="IPR009057">
    <property type="entry name" value="Homeodomain-like_sf"/>
</dbReference>
<dbReference type="PANTHER" id="PTHR47995:SF18">
    <property type="entry name" value="TRANSCRIPTION FACTOR MYB65"/>
    <property type="match status" value="1"/>
</dbReference>
<dbReference type="STRING" id="981085.W9QI30"/>
<proteinExistence type="predicted"/>
<evidence type="ECO:0000259" key="10">
    <source>
        <dbReference type="PROSITE" id="PS51294"/>
    </source>
</evidence>
<dbReference type="Proteomes" id="UP000030645">
    <property type="component" value="Unassembled WGS sequence"/>
</dbReference>
<dbReference type="GO" id="GO:0080092">
    <property type="term" value="P:regulation of pollen tube growth"/>
    <property type="evidence" value="ECO:0007669"/>
    <property type="project" value="UniProtKB-ARBA"/>
</dbReference>
<dbReference type="FunFam" id="1.10.10.60:FF:000001">
    <property type="entry name" value="MYB-related transcription factor"/>
    <property type="match status" value="1"/>
</dbReference>
<dbReference type="PROSITE" id="PS50090">
    <property type="entry name" value="MYB_LIKE"/>
    <property type="match status" value="2"/>
</dbReference>
<evidence type="ECO:0000256" key="4">
    <source>
        <dbReference type="ARBA" id="ARBA00023125"/>
    </source>
</evidence>
<comment type="subcellular location">
    <subcellularLocation>
        <location evidence="1">Nucleus</location>
    </subcellularLocation>
</comment>
<evidence type="ECO:0000256" key="2">
    <source>
        <dbReference type="ARBA" id="ARBA00022737"/>
    </source>
</evidence>
<feature type="domain" description="Myb-like" evidence="9">
    <location>
        <begin position="30"/>
        <end position="82"/>
    </location>
</feature>
<dbReference type="GO" id="GO:0090406">
    <property type="term" value="C:pollen tube"/>
    <property type="evidence" value="ECO:0007669"/>
    <property type="project" value="UniProtKB-ARBA"/>
</dbReference>
<dbReference type="GO" id="GO:0003700">
    <property type="term" value="F:DNA-binding transcription factor activity"/>
    <property type="evidence" value="ECO:0007669"/>
    <property type="project" value="UniProtKB-ARBA"/>
</dbReference>
<feature type="region of interest" description="Disordered" evidence="8">
    <location>
        <begin position="335"/>
        <end position="408"/>
    </location>
</feature>
<dbReference type="InterPro" id="IPR001005">
    <property type="entry name" value="SANT/Myb"/>
</dbReference>
<keyword evidence="5" id="KW-0010">Activator</keyword>
<keyword evidence="2" id="KW-0677">Repeat</keyword>
<sequence>MAKMMINHNSNGTETEERRVTAGGENKGGTRGLKKGPWTAAEDAILVEYVKKRGEGNWNAVQKNVGLARCGKSCRLRWANHLRPNLKKGAFSHQEERIIIELHAKLGNKWARMASQLPGRTDNEIKNYWNTRMKRRQRAGLPLYPQELHQQHQQPPQQVQEQDQIAHNAHSSSSNSFSSLLSQNKANLSLYNNFSHHAINQIKYNVTGGGSFGLPINSRVSHLSQNVAHALPIIPSFQYNPGGTFGTLSSMLTWPPYDPVGRLMVPELPSTQTPASSDASGVGGDQGLMGRAEISSSTTAHDQCYDFVSHESRLGNSGLLDDLLVEARTLSRNDRAKQRNGVTYDEEEEEEKGKSVAGEESVDEDGDGFPSESVLKNSGESITTGGDDENWTENFSSCDQSSTGIEPSEDPLDVSSMDDDLMSLLNNFPTSMPVPDWYPGGGGNLSDRETSAVTSGVARHDDVVLPQNASPIRADKPDQSLKYSCYWNNMPGIC</sequence>
<keyword evidence="6" id="KW-0804">Transcription</keyword>
<keyword evidence="3" id="KW-0805">Transcription regulation</keyword>
<evidence type="ECO:0000256" key="8">
    <source>
        <dbReference type="SAM" id="MobiDB-lite"/>
    </source>
</evidence>
<feature type="domain" description="HTH myb-type" evidence="10">
    <location>
        <begin position="30"/>
        <end position="82"/>
    </location>
</feature>
<feature type="compositionally biased region" description="Polar residues" evidence="8">
    <location>
        <begin position="392"/>
        <end position="405"/>
    </location>
</feature>
<dbReference type="GO" id="GO:0048235">
    <property type="term" value="P:pollen sperm cell differentiation"/>
    <property type="evidence" value="ECO:0007669"/>
    <property type="project" value="UniProtKB-ARBA"/>
</dbReference>
<dbReference type="CDD" id="cd00167">
    <property type="entry name" value="SANT"/>
    <property type="match status" value="2"/>
</dbReference>
<feature type="region of interest" description="Disordered" evidence="8">
    <location>
        <begin position="1"/>
        <end position="35"/>
    </location>
</feature>
<keyword evidence="12" id="KW-1185">Reference proteome</keyword>
<dbReference type="AlphaFoldDB" id="W9QI30"/>
<evidence type="ECO:0000313" key="11">
    <source>
        <dbReference type="EMBL" id="EXB37886.1"/>
    </source>
</evidence>
<dbReference type="GO" id="GO:0005634">
    <property type="term" value="C:nucleus"/>
    <property type="evidence" value="ECO:0007669"/>
    <property type="project" value="UniProtKB-SubCell"/>
</dbReference>
<evidence type="ECO:0000256" key="7">
    <source>
        <dbReference type="ARBA" id="ARBA00023242"/>
    </source>
</evidence>
<accession>W9QI30</accession>
<evidence type="ECO:0000313" key="12">
    <source>
        <dbReference type="Proteomes" id="UP000030645"/>
    </source>
</evidence>
<organism evidence="11 12">
    <name type="scientific">Morus notabilis</name>
    <dbReference type="NCBI Taxonomy" id="981085"/>
    <lineage>
        <taxon>Eukaryota</taxon>
        <taxon>Viridiplantae</taxon>
        <taxon>Streptophyta</taxon>
        <taxon>Embryophyta</taxon>
        <taxon>Tracheophyta</taxon>
        <taxon>Spermatophyta</taxon>
        <taxon>Magnoliopsida</taxon>
        <taxon>eudicotyledons</taxon>
        <taxon>Gunneridae</taxon>
        <taxon>Pentapetalae</taxon>
        <taxon>rosids</taxon>
        <taxon>fabids</taxon>
        <taxon>Rosales</taxon>
        <taxon>Moraceae</taxon>
        <taxon>Moreae</taxon>
        <taxon>Morus</taxon>
    </lineage>
</organism>
<evidence type="ECO:0000256" key="3">
    <source>
        <dbReference type="ARBA" id="ARBA00023015"/>
    </source>
</evidence>
<dbReference type="InterPro" id="IPR017930">
    <property type="entry name" value="Myb_dom"/>
</dbReference>
<protein>
    <submittedName>
        <fullName evidence="11">Transcription factor GAMYB</fullName>
    </submittedName>
</protein>
<dbReference type="PROSITE" id="PS51294">
    <property type="entry name" value="HTH_MYB"/>
    <property type="match status" value="2"/>
</dbReference>
<feature type="compositionally biased region" description="Polar residues" evidence="8">
    <location>
        <begin position="374"/>
        <end position="384"/>
    </location>
</feature>
<reference evidence="12" key="1">
    <citation type="submission" date="2013-01" db="EMBL/GenBank/DDBJ databases">
        <title>Draft Genome Sequence of a Mulberry Tree, Morus notabilis C.K. Schneid.</title>
        <authorList>
            <person name="He N."/>
            <person name="Zhao S."/>
        </authorList>
    </citation>
    <scope>NUCLEOTIDE SEQUENCE</scope>
</reference>
<gene>
    <name evidence="11" type="ORF">L484_011947</name>
</gene>